<name>A0A151ZS41_TIELA</name>
<dbReference type="AlphaFoldDB" id="A0A151ZS41"/>
<evidence type="ECO:0000313" key="1">
    <source>
        <dbReference type="EMBL" id="KYQ96752.1"/>
    </source>
</evidence>
<accession>A0A151ZS41</accession>
<proteinExistence type="predicted"/>
<sequence length="1220" mass="144083">MAEENREKIKESINEFNVPLFSFDSGNDTIFREEIYKALCNSKSYDLKKYENVIVEYFRQNITNFSKQPDLVIQYFNWVESPYESIRTMVFTIGLDFISKLKSFKAPSFVDTMKHFKKLIFRGLKDSSYSVKGNSFVVMLQFIQKCHLKLSLLPLAIKEYRLNSNSSFILFLIDIRKLPIENIKLKYFDNVMLLKTLCVDSQVINLSSVSIETFFTFINVILKNSQPTDDQKSEILQSIDTFMDKIIFTRYCKPFNTFLYDFPKYFSTQRKQFYNNIFFREVKLHFDKKIQVEPIHVDLMEYLLENENVDIMTENRKLLSDLSFILIRNSSHEGVGYNFYIKYYIHMEASVRDDITNYMAQRVKKHKKYLQKVIDTFSNEKNVSTHQLKFKESRHFKELLMTFFKNFEFGNAEKLLSISSESSKKYFTIIVGELITLSLPRITLPRLEVLRNLKKLLLQADKVGLKFAALKLFSELKLLVTYPRYTFSEIYKTTDTSYNPLMMGILKIFQDAELFETMDECYIILTHLIEVNNILLEEKIEVSINEATKFYLNLLRNYHHILKEPEKDKIIRIFQTQAMKILNVQRSQSNVYCQLEMVLEDINYPKFDMVIQYILGLDKSQFTLLHKFSVLELIVEVKCLVGEEKSLKVQEYFNLLVHCYKHDGLSNRDVLRIYFHNILVKVLKHFPSPITTLAWASSECFKHFNYEKATKYILEFLEADKELKEYLGIAKTDSKVYDQLMHTMIYNQRGGDKTEEIQELIKCIKTFQISPNGEGLAKFIDPLLVLDTQNKFVNMLLKGASVHRNVILKDTVIFKERFHLLPPDNLIVPKLTQCPVHINIPEYFIKSIYKYIFTRPDFTRTKELLNLAMVSWKLLEYTKWLLGNYSNAGFALVFKKQHRYGESKYGLFQKISRNLTHNTKFSMVNFEGVESYHCQSVYDKRNLIITKTLTHLSVNPGYYEGYPGTSNYIWFSEWTQLKSVTRYISQLVDTVLFEIKKYIETLPLLEELIIHISHVDQSNDRCIGFILNIYNIVKTSHRKIKLVIRGVYIQNPRNFLPNSDYLSILSHYTDSLICYDKLHPTLYNTVKELQFTSTTQTYSQEILKNSNIVEFIGWSTCLHSLELNVQCHTYALESLAMIEHSTSLENLRIQFNSIHTIDYTKIDYDPFVQKIFDQLSRNHSVNHLTLVLKTSYTPINNCMSLNYYQFKPYDHHFKQFYRII</sequence>
<dbReference type="InParanoid" id="A0A151ZS41"/>
<gene>
    <name evidence="1" type="ORF">DLAC_04051</name>
</gene>
<keyword evidence="2" id="KW-1185">Reference proteome</keyword>
<reference evidence="1 2" key="1">
    <citation type="submission" date="2015-12" db="EMBL/GenBank/DDBJ databases">
        <title>Dictyostelia acquired genes for synthesis and detection of signals that induce cell-type specialization by lateral gene transfer from prokaryotes.</title>
        <authorList>
            <person name="Gloeckner G."/>
            <person name="Schaap P."/>
        </authorList>
    </citation>
    <scope>NUCLEOTIDE SEQUENCE [LARGE SCALE GENOMIC DNA]</scope>
    <source>
        <strain evidence="1 2">TK</strain>
    </source>
</reference>
<comment type="caution">
    <text evidence="1">The sequence shown here is derived from an EMBL/GenBank/DDBJ whole genome shotgun (WGS) entry which is preliminary data.</text>
</comment>
<protein>
    <submittedName>
        <fullName evidence="1">Uncharacterized protein</fullName>
    </submittedName>
</protein>
<evidence type="ECO:0000313" key="2">
    <source>
        <dbReference type="Proteomes" id="UP000076078"/>
    </source>
</evidence>
<dbReference type="Proteomes" id="UP000076078">
    <property type="component" value="Unassembled WGS sequence"/>
</dbReference>
<dbReference type="EMBL" id="LODT01000021">
    <property type="protein sequence ID" value="KYQ96752.1"/>
    <property type="molecule type" value="Genomic_DNA"/>
</dbReference>
<organism evidence="1 2">
    <name type="scientific">Tieghemostelium lacteum</name>
    <name type="common">Slime mold</name>
    <name type="synonym">Dictyostelium lacteum</name>
    <dbReference type="NCBI Taxonomy" id="361077"/>
    <lineage>
        <taxon>Eukaryota</taxon>
        <taxon>Amoebozoa</taxon>
        <taxon>Evosea</taxon>
        <taxon>Eumycetozoa</taxon>
        <taxon>Dictyostelia</taxon>
        <taxon>Dictyosteliales</taxon>
        <taxon>Raperosteliaceae</taxon>
        <taxon>Tieghemostelium</taxon>
    </lineage>
</organism>